<dbReference type="AlphaFoldDB" id="A0A2G5DQ83"/>
<evidence type="ECO:0000313" key="1">
    <source>
        <dbReference type="EMBL" id="PIA45672.1"/>
    </source>
</evidence>
<dbReference type="InParanoid" id="A0A2G5DQ83"/>
<proteinExistence type="predicted"/>
<reference evidence="1 2" key="1">
    <citation type="submission" date="2017-09" db="EMBL/GenBank/DDBJ databases">
        <title>WGS assembly of Aquilegia coerulea Goldsmith.</title>
        <authorList>
            <person name="Hodges S."/>
            <person name="Kramer E."/>
            <person name="Nordborg M."/>
            <person name="Tomkins J."/>
            <person name="Borevitz J."/>
            <person name="Derieg N."/>
            <person name="Yan J."/>
            <person name="Mihaltcheva S."/>
            <person name="Hayes R.D."/>
            <person name="Rokhsar D."/>
        </authorList>
    </citation>
    <scope>NUCLEOTIDE SEQUENCE [LARGE SCALE GENOMIC DNA]</scope>
    <source>
        <strain evidence="2">cv. Goldsmith</strain>
    </source>
</reference>
<protein>
    <submittedName>
        <fullName evidence="1">Uncharacterized protein</fullName>
    </submittedName>
</protein>
<evidence type="ECO:0000313" key="2">
    <source>
        <dbReference type="Proteomes" id="UP000230069"/>
    </source>
</evidence>
<keyword evidence="2" id="KW-1185">Reference proteome</keyword>
<gene>
    <name evidence="1" type="ORF">AQUCO_01600120v1</name>
</gene>
<name>A0A2G5DQ83_AQUCA</name>
<dbReference type="EMBL" id="KZ305033">
    <property type="protein sequence ID" value="PIA45672.1"/>
    <property type="molecule type" value="Genomic_DNA"/>
</dbReference>
<accession>A0A2G5DQ83</accession>
<dbReference type="Proteomes" id="UP000230069">
    <property type="component" value="Unassembled WGS sequence"/>
</dbReference>
<sequence>MKIPFKVPNCQAILFANYKESLVSIKSAYCAAKRETCVGDLDGDIHNVEDGR</sequence>
<organism evidence="1 2">
    <name type="scientific">Aquilegia coerulea</name>
    <name type="common">Rocky mountain columbine</name>
    <dbReference type="NCBI Taxonomy" id="218851"/>
    <lineage>
        <taxon>Eukaryota</taxon>
        <taxon>Viridiplantae</taxon>
        <taxon>Streptophyta</taxon>
        <taxon>Embryophyta</taxon>
        <taxon>Tracheophyta</taxon>
        <taxon>Spermatophyta</taxon>
        <taxon>Magnoliopsida</taxon>
        <taxon>Ranunculales</taxon>
        <taxon>Ranunculaceae</taxon>
        <taxon>Thalictroideae</taxon>
        <taxon>Aquilegia</taxon>
    </lineage>
</organism>